<dbReference type="PANTHER" id="PTHR40043">
    <property type="entry name" value="UPF0719 INNER MEMBRANE PROTEIN YJFL"/>
    <property type="match status" value="1"/>
</dbReference>
<sequence length="142" mass="14576">MPSQLQSPEVQAFATGFPVTLMHAGVTLLMLIIGTALYAMLTPHREIKLIREGNSAAALSLGGVMVGLAIPLAISLTASTSVIEIVIWGAATIAVQLLVFRLTDMVLQGLPERIHEGEVAAAALLVGAKLATALILAAAVAG</sequence>
<comment type="similarity">
    <text evidence="2">Belongs to the UPF0719 family.</text>
</comment>
<dbReference type="eggNOG" id="COG3766">
    <property type="taxonomic scope" value="Bacteria"/>
</dbReference>
<dbReference type="EMBL" id="CP013002">
    <property type="protein sequence ID" value="ALL14830.1"/>
    <property type="molecule type" value="Genomic_DNA"/>
</dbReference>
<feature type="transmembrane region" description="Helical" evidence="7">
    <location>
        <begin position="86"/>
        <end position="107"/>
    </location>
</feature>
<evidence type="ECO:0000256" key="1">
    <source>
        <dbReference type="ARBA" id="ARBA00004651"/>
    </source>
</evidence>
<feature type="transmembrane region" description="Helical" evidence="7">
    <location>
        <begin position="53"/>
        <end position="74"/>
    </location>
</feature>
<dbReference type="KEGG" id="chq:AQ619_16475"/>
<dbReference type="RefSeq" id="WP_062150186.1">
    <property type="nucleotide sequence ID" value="NZ_CP013002.1"/>
</dbReference>
<keyword evidence="3" id="KW-1003">Cell membrane</keyword>
<dbReference type="Pfam" id="PF03994">
    <property type="entry name" value="DUF350"/>
    <property type="match status" value="1"/>
</dbReference>
<comment type="subcellular location">
    <subcellularLocation>
        <location evidence="1">Cell membrane</location>
        <topology evidence="1">Multi-pass membrane protein</topology>
    </subcellularLocation>
</comment>
<dbReference type="OrthoDB" id="5395971at2"/>
<keyword evidence="6 7" id="KW-0472">Membrane</keyword>
<evidence type="ECO:0000256" key="5">
    <source>
        <dbReference type="ARBA" id="ARBA00022989"/>
    </source>
</evidence>
<evidence type="ECO:0000256" key="3">
    <source>
        <dbReference type="ARBA" id="ARBA00022475"/>
    </source>
</evidence>
<accession>A0A0P0P3E7</accession>
<gene>
    <name evidence="8" type="ORF">AQ619_16475</name>
</gene>
<evidence type="ECO:0000256" key="2">
    <source>
        <dbReference type="ARBA" id="ARBA00005779"/>
    </source>
</evidence>
<reference evidence="8 9" key="1">
    <citation type="submission" date="2015-10" db="EMBL/GenBank/DDBJ databases">
        <title>Conservation of the essential genome among Caulobacter and Brevundimonas species.</title>
        <authorList>
            <person name="Scott D."/>
            <person name="Ely B."/>
        </authorList>
    </citation>
    <scope>NUCLEOTIDE SEQUENCE [LARGE SCALE GENOMIC DNA]</scope>
    <source>
        <strain evidence="8 9">CB4</strain>
    </source>
</reference>
<evidence type="ECO:0000313" key="9">
    <source>
        <dbReference type="Proteomes" id="UP000056905"/>
    </source>
</evidence>
<dbReference type="STRING" id="69395.AQ619_16475"/>
<organism evidence="8 9">
    <name type="scientific">Caulobacter henricii</name>
    <dbReference type="NCBI Taxonomy" id="69395"/>
    <lineage>
        <taxon>Bacteria</taxon>
        <taxon>Pseudomonadati</taxon>
        <taxon>Pseudomonadota</taxon>
        <taxon>Alphaproteobacteria</taxon>
        <taxon>Caulobacterales</taxon>
        <taxon>Caulobacteraceae</taxon>
        <taxon>Caulobacter</taxon>
    </lineage>
</organism>
<dbReference type="PANTHER" id="PTHR40043:SF1">
    <property type="entry name" value="UPF0719 INNER MEMBRANE PROTEIN YJFL"/>
    <property type="match status" value="1"/>
</dbReference>
<dbReference type="GO" id="GO:0005886">
    <property type="term" value="C:plasma membrane"/>
    <property type="evidence" value="ECO:0007669"/>
    <property type="project" value="UniProtKB-SubCell"/>
</dbReference>
<evidence type="ECO:0000256" key="4">
    <source>
        <dbReference type="ARBA" id="ARBA00022692"/>
    </source>
</evidence>
<dbReference type="Proteomes" id="UP000056905">
    <property type="component" value="Chromosome"/>
</dbReference>
<evidence type="ECO:0000256" key="7">
    <source>
        <dbReference type="SAM" id="Phobius"/>
    </source>
</evidence>
<keyword evidence="9" id="KW-1185">Reference proteome</keyword>
<proteinExistence type="inferred from homology"/>
<evidence type="ECO:0000313" key="8">
    <source>
        <dbReference type="EMBL" id="ALL14830.1"/>
    </source>
</evidence>
<evidence type="ECO:0008006" key="10">
    <source>
        <dbReference type="Google" id="ProtNLM"/>
    </source>
</evidence>
<dbReference type="AlphaFoldDB" id="A0A0P0P3E7"/>
<name>A0A0P0P3E7_9CAUL</name>
<protein>
    <recommendedName>
        <fullName evidence="10">DUF350 domain-containing protein</fullName>
    </recommendedName>
</protein>
<feature type="transmembrane region" description="Helical" evidence="7">
    <location>
        <begin position="20"/>
        <end position="41"/>
    </location>
</feature>
<dbReference type="InterPro" id="IPR007140">
    <property type="entry name" value="DUF350"/>
</dbReference>
<feature type="transmembrane region" description="Helical" evidence="7">
    <location>
        <begin position="119"/>
        <end position="141"/>
    </location>
</feature>
<keyword evidence="5 7" id="KW-1133">Transmembrane helix</keyword>
<evidence type="ECO:0000256" key="6">
    <source>
        <dbReference type="ARBA" id="ARBA00023136"/>
    </source>
</evidence>
<keyword evidence="4 7" id="KW-0812">Transmembrane</keyword>